<dbReference type="PATRIC" id="fig|1429439.4.peg.2772"/>
<dbReference type="SUPFAM" id="SSF51735">
    <property type="entry name" value="NAD(P)-binding Rossmann-fold domains"/>
    <property type="match status" value="1"/>
</dbReference>
<dbReference type="InterPro" id="IPR036291">
    <property type="entry name" value="NAD(P)-bd_dom_sf"/>
</dbReference>
<feature type="domain" description="Enoyl reductase (ER)" evidence="2">
    <location>
        <begin position="4"/>
        <end position="316"/>
    </location>
</feature>
<keyword evidence="1" id="KW-0521">NADP</keyword>
<dbReference type="PANTHER" id="PTHR44154">
    <property type="entry name" value="QUINONE OXIDOREDUCTASE"/>
    <property type="match status" value="1"/>
</dbReference>
<dbReference type="SUPFAM" id="SSF50129">
    <property type="entry name" value="GroES-like"/>
    <property type="match status" value="1"/>
</dbReference>
<dbReference type="CDD" id="cd08253">
    <property type="entry name" value="zeta_crystallin"/>
    <property type="match status" value="1"/>
</dbReference>
<evidence type="ECO:0000259" key="2">
    <source>
        <dbReference type="SMART" id="SM00829"/>
    </source>
</evidence>
<dbReference type="Proteomes" id="UP000019140">
    <property type="component" value="Unassembled WGS sequence"/>
</dbReference>
<dbReference type="InterPro" id="IPR013154">
    <property type="entry name" value="ADH-like_N"/>
</dbReference>
<dbReference type="Gene3D" id="3.40.50.720">
    <property type="entry name" value="NAD(P)-binding Rossmann-like Domain"/>
    <property type="match status" value="1"/>
</dbReference>
<dbReference type="HOGENOM" id="CLU_026673_3_1_7"/>
<dbReference type="Gene3D" id="3.90.180.10">
    <property type="entry name" value="Medium-chain alcohol dehydrogenases, catalytic domain"/>
    <property type="match status" value="1"/>
</dbReference>
<dbReference type="GO" id="GO:0016491">
    <property type="term" value="F:oxidoreductase activity"/>
    <property type="evidence" value="ECO:0007669"/>
    <property type="project" value="InterPro"/>
</dbReference>
<keyword evidence="4" id="KW-1185">Reference proteome</keyword>
<evidence type="ECO:0000313" key="4">
    <source>
        <dbReference type="Proteomes" id="UP000019140"/>
    </source>
</evidence>
<dbReference type="PANTHER" id="PTHR44154:SF1">
    <property type="entry name" value="QUINONE OXIDOREDUCTASE"/>
    <property type="match status" value="1"/>
</dbReference>
<protein>
    <recommendedName>
        <fullName evidence="2">Enoyl reductase (ER) domain-containing protein</fullName>
    </recommendedName>
</protein>
<dbReference type="InterPro" id="IPR013149">
    <property type="entry name" value="ADH-like_C"/>
</dbReference>
<sequence>MGPAADVIQFGELNSPEPDSGEVLVRLYTSGINPADVKRRSGWTGINEHFDRVIPHGDGAGIIEAIGAGVPKSRVGERVWVHRMKDQNGGTAAEYAALPSDQAFPLPDHLSFAEGACLGVPAVTAYQAVMSDGPVTGQTLLIAGGAGAVAHYAIQFAKLCDATVITTVSSEEKAMHAKTAGADAIINYKTDDVVTRVLELTDGAGVDRIVEVDFGANLPIDVPIIKPAGVIASYSSTAVREPVLPYYPLAYKGVTVHFVQAYITALAKRQAMLADILRQLESGALIHRVGARFQLPETADAHEALESGRIIGNVVVDIV</sequence>
<dbReference type="InterPro" id="IPR011032">
    <property type="entry name" value="GroES-like_sf"/>
</dbReference>
<organism evidence="3 4">
    <name type="scientific">Candidatus Entotheonella gemina</name>
    <dbReference type="NCBI Taxonomy" id="1429439"/>
    <lineage>
        <taxon>Bacteria</taxon>
        <taxon>Pseudomonadati</taxon>
        <taxon>Nitrospinota/Tectimicrobiota group</taxon>
        <taxon>Candidatus Tectimicrobiota</taxon>
        <taxon>Candidatus Entotheonellia</taxon>
        <taxon>Candidatus Entotheonellales</taxon>
        <taxon>Candidatus Entotheonellaceae</taxon>
        <taxon>Candidatus Entotheonella</taxon>
    </lineage>
</organism>
<dbReference type="Pfam" id="PF08240">
    <property type="entry name" value="ADH_N"/>
    <property type="match status" value="1"/>
</dbReference>
<name>W4MAA1_9BACT</name>
<dbReference type="EMBL" id="AZHX01000664">
    <property type="protein sequence ID" value="ETX06567.1"/>
    <property type="molecule type" value="Genomic_DNA"/>
</dbReference>
<comment type="caution">
    <text evidence="3">The sequence shown here is derived from an EMBL/GenBank/DDBJ whole genome shotgun (WGS) entry which is preliminary data.</text>
</comment>
<reference evidence="3 4" key="1">
    <citation type="journal article" date="2014" name="Nature">
        <title>An environmental bacterial taxon with a large and distinct metabolic repertoire.</title>
        <authorList>
            <person name="Wilson M.C."/>
            <person name="Mori T."/>
            <person name="Ruckert C."/>
            <person name="Uria A.R."/>
            <person name="Helf M.J."/>
            <person name="Takada K."/>
            <person name="Gernert C."/>
            <person name="Steffens U.A."/>
            <person name="Heycke N."/>
            <person name="Schmitt S."/>
            <person name="Rinke C."/>
            <person name="Helfrich E.J."/>
            <person name="Brachmann A.O."/>
            <person name="Gurgui C."/>
            <person name="Wakimoto T."/>
            <person name="Kracht M."/>
            <person name="Crusemann M."/>
            <person name="Hentschel U."/>
            <person name="Abe I."/>
            <person name="Matsunaga S."/>
            <person name="Kalinowski J."/>
            <person name="Takeyama H."/>
            <person name="Piel J."/>
        </authorList>
    </citation>
    <scope>NUCLEOTIDE SEQUENCE [LARGE SCALE GENOMIC DNA]</scope>
    <source>
        <strain evidence="4">TSY2</strain>
    </source>
</reference>
<accession>W4MAA1</accession>
<gene>
    <name evidence="3" type="ORF">ETSY2_16315</name>
</gene>
<dbReference type="InterPro" id="IPR020843">
    <property type="entry name" value="ER"/>
</dbReference>
<evidence type="ECO:0000313" key="3">
    <source>
        <dbReference type="EMBL" id="ETX06567.1"/>
    </source>
</evidence>
<proteinExistence type="predicted"/>
<dbReference type="Pfam" id="PF00107">
    <property type="entry name" value="ADH_zinc_N"/>
    <property type="match status" value="1"/>
</dbReference>
<dbReference type="InterPro" id="IPR051603">
    <property type="entry name" value="Zinc-ADH_QOR/CCCR"/>
</dbReference>
<dbReference type="AlphaFoldDB" id="W4MAA1"/>
<evidence type="ECO:0000256" key="1">
    <source>
        <dbReference type="ARBA" id="ARBA00022857"/>
    </source>
</evidence>
<dbReference type="SMART" id="SM00829">
    <property type="entry name" value="PKS_ER"/>
    <property type="match status" value="1"/>
</dbReference>